<reference evidence="2 3" key="1">
    <citation type="submission" date="2020-07" db="EMBL/GenBank/DDBJ databases">
        <title>Vallitalea guaymasensis genome.</title>
        <authorList>
            <person name="Postec A."/>
        </authorList>
    </citation>
    <scope>NUCLEOTIDE SEQUENCE [LARGE SCALE GENOMIC DNA]</scope>
    <source>
        <strain evidence="2 3">Ra1766G1</strain>
    </source>
</reference>
<dbReference type="RefSeq" id="WP_113673260.1">
    <property type="nucleotide sequence ID" value="NZ_CAJXUH010000009.1"/>
</dbReference>
<dbReference type="GO" id="GO:0070819">
    <property type="term" value="F:menaquinone-dependent protoporphyrinogen oxidase activity"/>
    <property type="evidence" value="ECO:0007669"/>
    <property type="project" value="TreeGrafter"/>
</dbReference>
<gene>
    <name evidence="2" type="ORF">HYG85_12490</name>
</gene>
<organism evidence="2 3">
    <name type="scientific">Vallitalea guaymasensis</name>
    <dbReference type="NCBI Taxonomy" id="1185412"/>
    <lineage>
        <taxon>Bacteria</taxon>
        <taxon>Bacillati</taxon>
        <taxon>Bacillota</taxon>
        <taxon>Clostridia</taxon>
        <taxon>Lachnospirales</taxon>
        <taxon>Vallitaleaceae</taxon>
        <taxon>Vallitalea</taxon>
    </lineage>
</organism>
<dbReference type="GO" id="GO:0016651">
    <property type="term" value="F:oxidoreductase activity, acting on NAD(P)H"/>
    <property type="evidence" value="ECO:0007669"/>
    <property type="project" value="UniProtKB-ARBA"/>
</dbReference>
<dbReference type="Gene3D" id="3.40.50.360">
    <property type="match status" value="1"/>
</dbReference>
<dbReference type="SUPFAM" id="SSF52218">
    <property type="entry name" value="Flavoproteins"/>
    <property type="match status" value="1"/>
</dbReference>
<sequence length="167" mass="18947">MRNVTSDVLVAYASKHGSTEKIAHWIGKEIRGNVDVLNVNNVHNLNYDYIILGTPIYEHEPLPEMSSFINRNKDQLENKKKSVFVVSSDNEVRSKREMNIEAFTNIIPGEVNQTAVFAGEIDNSELSSKELESVNSYMNSISKPTGSYSKLNEKKCREYGKSLNRFI</sequence>
<dbReference type="AlphaFoldDB" id="A0A8J8MB91"/>
<protein>
    <submittedName>
        <fullName evidence="2">Flavodoxin domain-containing protein</fullName>
    </submittedName>
</protein>
<name>A0A8J8MB91_9FIRM</name>
<dbReference type="GO" id="GO:0010181">
    <property type="term" value="F:FMN binding"/>
    <property type="evidence" value="ECO:0007669"/>
    <property type="project" value="InterPro"/>
</dbReference>
<evidence type="ECO:0000259" key="1">
    <source>
        <dbReference type="PROSITE" id="PS50902"/>
    </source>
</evidence>
<dbReference type="InterPro" id="IPR052200">
    <property type="entry name" value="Protoporphyrinogen_IX_DH"/>
</dbReference>
<keyword evidence="3" id="KW-1185">Reference proteome</keyword>
<feature type="domain" description="Flavodoxin-like" evidence="1">
    <location>
        <begin position="8"/>
        <end position="142"/>
    </location>
</feature>
<evidence type="ECO:0000313" key="3">
    <source>
        <dbReference type="Proteomes" id="UP000677305"/>
    </source>
</evidence>
<dbReference type="OrthoDB" id="3255142at2"/>
<dbReference type="InterPro" id="IPR026816">
    <property type="entry name" value="Flavodoxin_dom"/>
</dbReference>
<proteinExistence type="predicted"/>
<dbReference type="GO" id="GO:0006783">
    <property type="term" value="P:heme biosynthetic process"/>
    <property type="evidence" value="ECO:0007669"/>
    <property type="project" value="TreeGrafter"/>
</dbReference>
<dbReference type="InterPro" id="IPR008254">
    <property type="entry name" value="Flavodoxin/NO_synth"/>
</dbReference>
<dbReference type="KEGG" id="vgu:HYG85_12490"/>
<accession>A0A8J8MB91</accession>
<dbReference type="InterPro" id="IPR029039">
    <property type="entry name" value="Flavoprotein-like_sf"/>
</dbReference>
<dbReference type="PROSITE" id="PS50902">
    <property type="entry name" value="FLAVODOXIN_LIKE"/>
    <property type="match status" value="1"/>
</dbReference>
<dbReference type="PANTHER" id="PTHR38030">
    <property type="entry name" value="PROTOPORPHYRINOGEN IX DEHYDROGENASE [MENAQUINONE]"/>
    <property type="match status" value="1"/>
</dbReference>
<evidence type="ECO:0000313" key="2">
    <source>
        <dbReference type="EMBL" id="QUH29674.1"/>
    </source>
</evidence>
<dbReference type="PANTHER" id="PTHR38030:SF2">
    <property type="entry name" value="PROTOPORPHYRINOGEN IX DEHYDROGENASE [QUINONE]"/>
    <property type="match status" value="1"/>
</dbReference>
<dbReference type="EMBL" id="CP058561">
    <property type="protein sequence ID" value="QUH29674.1"/>
    <property type="molecule type" value="Genomic_DNA"/>
</dbReference>
<dbReference type="Proteomes" id="UP000677305">
    <property type="component" value="Chromosome"/>
</dbReference>
<dbReference type="Pfam" id="PF12724">
    <property type="entry name" value="Flavodoxin_5"/>
    <property type="match status" value="1"/>
</dbReference>